<dbReference type="AlphaFoldDB" id="A0AAW3JU51"/>
<comment type="caution">
    <text evidence="2">The sequence shown here is derived from an EMBL/GenBank/DDBJ whole genome shotgun (WGS) entry which is preliminary data.</text>
</comment>
<evidence type="ECO:0000259" key="1">
    <source>
        <dbReference type="Pfam" id="PF03551"/>
    </source>
</evidence>
<dbReference type="Proteomes" id="UP000050833">
    <property type="component" value="Unassembled WGS sequence"/>
</dbReference>
<evidence type="ECO:0000313" key="2">
    <source>
        <dbReference type="EMBL" id="KQC85806.1"/>
    </source>
</evidence>
<dbReference type="RefSeq" id="WP_055940729.1">
    <property type="nucleotide sequence ID" value="NZ_JAQDCV010000006.1"/>
</dbReference>
<gene>
    <name evidence="2" type="ORF">APZ18_00950</name>
</gene>
<dbReference type="EMBL" id="LLKB01000001">
    <property type="protein sequence ID" value="KQC85806.1"/>
    <property type="molecule type" value="Genomic_DNA"/>
</dbReference>
<dbReference type="Gene3D" id="1.10.10.10">
    <property type="entry name" value="Winged helix-like DNA-binding domain superfamily/Winged helix DNA-binding domain"/>
    <property type="match status" value="1"/>
</dbReference>
<dbReference type="PANTHER" id="PTHR33169:SF14">
    <property type="entry name" value="TRANSCRIPTIONAL REGULATOR RV3488"/>
    <property type="match status" value="1"/>
</dbReference>
<protein>
    <recommendedName>
        <fullName evidence="1">Transcription regulator PadR N-terminal domain-containing protein</fullName>
    </recommendedName>
</protein>
<dbReference type="PANTHER" id="PTHR33169">
    <property type="entry name" value="PADR-FAMILY TRANSCRIPTIONAL REGULATOR"/>
    <property type="match status" value="1"/>
</dbReference>
<dbReference type="InterPro" id="IPR036390">
    <property type="entry name" value="WH_DNA-bd_sf"/>
</dbReference>
<feature type="domain" description="Transcription regulator PadR N-terminal" evidence="1">
    <location>
        <begin position="20"/>
        <end position="94"/>
    </location>
</feature>
<dbReference type="InterPro" id="IPR005149">
    <property type="entry name" value="Tscrpt_reg_PadR_N"/>
</dbReference>
<proteinExistence type="predicted"/>
<organism evidence="2 3">
    <name type="scientific">Butyribacter intestini</name>
    <dbReference type="NCBI Taxonomy" id="1703332"/>
    <lineage>
        <taxon>Bacteria</taxon>
        <taxon>Bacillati</taxon>
        <taxon>Bacillota</taxon>
        <taxon>Clostridia</taxon>
        <taxon>Lachnospirales</taxon>
        <taxon>Lachnospiraceae</taxon>
        <taxon>Butyribacter</taxon>
    </lineage>
</organism>
<name>A0AAW3JU51_9FIRM</name>
<dbReference type="SUPFAM" id="SSF46785">
    <property type="entry name" value="Winged helix' DNA-binding domain"/>
    <property type="match status" value="1"/>
</dbReference>
<dbReference type="InterPro" id="IPR052509">
    <property type="entry name" value="Metal_resp_DNA-bind_regulator"/>
</dbReference>
<dbReference type="Pfam" id="PF03551">
    <property type="entry name" value="PadR"/>
    <property type="match status" value="1"/>
</dbReference>
<evidence type="ECO:0000313" key="3">
    <source>
        <dbReference type="Proteomes" id="UP000050833"/>
    </source>
</evidence>
<keyword evidence="3" id="KW-1185">Reference proteome</keyword>
<dbReference type="InterPro" id="IPR036388">
    <property type="entry name" value="WH-like_DNA-bd_sf"/>
</dbReference>
<sequence>MPKTTRNKNNIKHGTIELVLLLLLQKEQKYGYQLSQELSDFSEGKYELKETTMYPTLYRLTQNGYLSFEQVKVGIKRTRVYYLITDAGREYLQKIIDEYNTITQAISLIMQKTGTIS</sequence>
<reference evidence="2 3" key="1">
    <citation type="submission" date="2015-10" db="EMBL/GenBank/DDBJ databases">
        <title>Butyribacter intestini gen. nov., sp. nov., a butyric acid-producing bacterium of the family Lachnospiraceae isolated from the human faeces.</title>
        <authorList>
            <person name="Zou Y."/>
            <person name="Xue W."/>
            <person name="Luo G."/>
            <person name="Lv M."/>
        </authorList>
    </citation>
    <scope>NUCLEOTIDE SEQUENCE [LARGE SCALE GENOMIC DNA]</scope>
    <source>
        <strain evidence="2 3">TF01-11</strain>
    </source>
</reference>
<accession>A0AAW3JU51</accession>